<dbReference type="PANTHER" id="PTHR48045">
    <property type="entry name" value="UDP-GLYCOSYLTRANSFERASE 72B1"/>
    <property type="match status" value="1"/>
</dbReference>
<evidence type="ECO:0008006" key="4">
    <source>
        <dbReference type="Google" id="ProtNLM"/>
    </source>
</evidence>
<dbReference type="Proteomes" id="UP001385951">
    <property type="component" value="Unassembled WGS sequence"/>
</dbReference>
<evidence type="ECO:0000313" key="2">
    <source>
        <dbReference type="EMBL" id="KAK7681774.1"/>
    </source>
</evidence>
<evidence type="ECO:0000313" key="3">
    <source>
        <dbReference type="Proteomes" id="UP001385951"/>
    </source>
</evidence>
<gene>
    <name evidence="2" type="ORF">QCA50_015121</name>
</gene>
<keyword evidence="3" id="KW-1185">Reference proteome</keyword>
<dbReference type="AlphaFoldDB" id="A0AAW0FU41"/>
<dbReference type="GO" id="GO:0008194">
    <property type="term" value="F:UDP-glycosyltransferase activity"/>
    <property type="evidence" value="ECO:0007669"/>
    <property type="project" value="InterPro"/>
</dbReference>
<dbReference type="SUPFAM" id="SSF53756">
    <property type="entry name" value="UDP-Glycosyltransferase/glycogen phosphorylase"/>
    <property type="match status" value="1"/>
</dbReference>
<sequence>MSLEPTAHIIFFAVEAWGHTRPLCTLALRLIQERPLYITFFTAPSFVKRIENEISRNFGPETEHLRELIRVVGLNTSENGFLNTKYFYKYMDLFAESYQMVVDEQPITCAVTGKEIKPVIPPEAMIMDFFCTPAMEAARRISRKPVKIYAWMSGQASFIIHPYAPKHWGGRDDIRPTITEEVAKSGRPLEEVAYEILVRPTSGSVVRTPGIPPMYDHEYKPQAVPTERIQGFITLMMHSFLDQCDGLILSTAEPYESEAIARITEWYGETSREVYTFGHLLPVNENAAVGEQRQSEKAEEISQFLQKTLDTDGHGTLLYISFGSIFWPMDPEKIWAFLDVVMEKQLPFIFSHASPFGHTLPDEVVAKVNAYGKGLLSKWSPQQTILSHPATGWFVTHAGQNSVMEAMTLGVPMICWPFSADQPTNSARLSFVLDVAYELFEVRAGPHGSKPIHRIGKAPLGTIEAVRDEARSVLKSAFGADGARKRSNMKKLQQAVLNTWSENGPARRDLRRFVATLHK</sequence>
<proteinExistence type="predicted"/>
<dbReference type="Pfam" id="PF00201">
    <property type="entry name" value="UDPGT"/>
    <property type="match status" value="1"/>
</dbReference>
<name>A0AAW0FU41_9APHY</name>
<keyword evidence="1" id="KW-0808">Transferase</keyword>
<dbReference type="InterPro" id="IPR002213">
    <property type="entry name" value="UDP_glucos_trans"/>
</dbReference>
<dbReference type="EMBL" id="JASBNA010000039">
    <property type="protein sequence ID" value="KAK7681774.1"/>
    <property type="molecule type" value="Genomic_DNA"/>
</dbReference>
<dbReference type="PANTHER" id="PTHR48045:SF31">
    <property type="entry name" value="UDP-GLYCOSYLTRANSFERASE 76B1-LIKE"/>
    <property type="match status" value="1"/>
</dbReference>
<reference evidence="2 3" key="1">
    <citation type="submission" date="2022-09" db="EMBL/GenBank/DDBJ databases">
        <authorList>
            <person name="Palmer J.M."/>
        </authorList>
    </citation>
    <scope>NUCLEOTIDE SEQUENCE [LARGE SCALE GENOMIC DNA]</scope>
    <source>
        <strain evidence="2 3">DSM 7382</strain>
    </source>
</reference>
<dbReference type="Gene3D" id="3.40.50.2000">
    <property type="entry name" value="Glycogen Phosphorylase B"/>
    <property type="match status" value="2"/>
</dbReference>
<protein>
    <recommendedName>
        <fullName evidence="4">Glycosyltransferase</fullName>
    </recommendedName>
</protein>
<dbReference type="CDD" id="cd03784">
    <property type="entry name" value="GT1_Gtf-like"/>
    <property type="match status" value="1"/>
</dbReference>
<evidence type="ECO:0000256" key="1">
    <source>
        <dbReference type="ARBA" id="ARBA00022679"/>
    </source>
</evidence>
<accession>A0AAW0FU41</accession>
<organism evidence="2 3">
    <name type="scientific">Cerrena zonata</name>
    <dbReference type="NCBI Taxonomy" id="2478898"/>
    <lineage>
        <taxon>Eukaryota</taxon>
        <taxon>Fungi</taxon>
        <taxon>Dikarya</taxon>
        <taxon>Basidiomycota</taxon>
        <taxon>Agaricomycotina</taxon>
        <taxon>Agaricomycetes</taxon>
        <taxon>Polyporales</taxon>
        <taxon>Cerrenaceae</taxon>
        <taxon>Cerrena</taxon>
    </lineage>
</organism>
<comment type="caution">
    <text evidence="2">The sequence shown here is derived from an EMBL/GenBank/DDBJ whole genome shotgun (WGS) entry which is preliminary data.</text>
</comment>